<dbReference type="InterPro" id="IPR023210">
    <property type="entry name" value="NADP_OxRdtase_dom"/>
</dbReference>
<reference evidence="3 4" key="1">
    <citation type="journal article" date="2022" name="Arch. Microbiol.">
        <title>Paraburkholderia bengalensis sp. nov. isolated from roots of Oryza sativa, IR64.</title>
        <authorList>
            <person name="Nag P."/>
            <person name="Mondal N."/>
            <person name="Sarkar J."/>
            <person name="Das S."/>
        </authorList>
    </citation>
    <scope>NUCLEOTIDE SEQUENCE [LARGE SCALE GENOMIC DNA]</scope>
    <source>
        <strain evidence="3 4">IR64_4_BI</strain>
    </source>
</reference>
<dbReference type="EMBL" id="JACFYJ010000019">
    <property type="protein sequence ID" value="MEI5998285.1"/>
    <property type="molecule type" value="Genomic_DNA"/>
</dbReference>
<evidence type="ECO:0000313" key="4">
    <source>
        <dbReference type="Proteomes" id="UP001386437"/>
    </source>
</evidence>
<evidence type="ECO:0000313" key="3">
    <source>
        <dbReference type="EMBL" id="MEI5998285.1"/>
    </source>
</evidence>
<dbReference type="PANTHER" id="PTHR43364">
    <property type="entry name" value="NADH-SPECIFIC METHYLGLYOXAL REDUCTASE-RELATED"/>
    <property type="match status" value="1"/>
</dbReference>
<evidence type="ECO:0000259" key="2">
    <source>
        <dbReference type="Pfam" id="PF00248"/>
    </source>
</evidence>
<proteinExistence type="predicted"/>
<feature type="domain" description="NADP-dependent oxidoreductase" evidence="2">
    <location>
        <begin position="15"/>
        <end position="321"/>
    </location>
</feature>
<dbReference type="PRINTS" id="PR00069">
    <property type="entry name" value="ALDKETRDTASE"/>
</dbReference>
<evidence type="ECO:0000256" key="1">
    <source>
        <dbReference type="ARBA" id="ARBA00023002"/>
    </source>
</evidence>
<keyword evidence="1" id="KW-0560">Oxidoreductase</keyword>
<dbReference type="InterPro" id="IPR036812">
    <property type="entry name" value="NAD(P)_OxRdtase_dom_sf"/>
</dbReference>
<gene>
    <name evidence="3" type="ORF">H3V53_14045</name>
</gene>
<comment type="caution">
    <text evidence="3">The sequence shown here is derived from an EMBL/GenBank/DDBJ whole genome shotgun (WGS) entry which is preliminary data.</text>
</comment>
<organism evidence="3 4">
    <name type="scientific">Paraburkholderia bengalensis</name>
    <dbReference type="NCBI Taxonomy" id="2747562"/>
    <lineage>
        <taxon>Bacteria</taxon>
        <taxon>Pseudomonadati</taxon>
        <taxon>Pseudomonadota</taxon>
        <taxon>Betaproteobacteria</taxon>
        <taxon>Burkholderiales</taxon>
        <taxon>Burkholderiaceae</taxon>
        <taxon>Paraburkholderia</taxon>
    </lineage>
</organism>
<sequence length="336" mass="36248">MNRRQLGTSDLMISPLGLGTWAIAGPHWTFGWGPQKDEDSIAALRQGIDGGINWIDTAPVYGLGHAEKVIGTLLSQIPGSERPLIFSKCSVLFNEKGEFSHSLSPTSIAAEVEASIKRLRVETIDLLQIHWPSFPPGGPDEGIEEAIGTMQQLKAAGKIRAIGVSNFSTEQLERAHTAGQIDSIQPPYSLLMRNAGQTVLPWAKQHSVGAITYSTLQSGLLSGRMTRERIAAMPDNDWRKTMSPEFQEPNLSRNLALVEVLRGIGARRRQSAASIAIAWVLENDAVTGAIVGARDANQAKELLPALTFRLNEEDLAEIDAALPEALGSDLAFAAAT</sequence>
<dbReference type="Proteomes" id="UP001386437">
    <property type="component" value="Unassembled WGS sequence"/>
</dbReference>
<dbReference type="InterPro" id="IPR050523">
    <property type="entry name" value="AKR_Detox_Biosynth"/>
</dbReference>
<dbReference type="SUPFAM" id="SSF51430">
    <property type="entry name" value="NAD(P)-linked oxidoreductase"/>
    <property type="match status" value="1"/>
</dbReference>
<keyword evidence="4" id="KW-1185">Reference proteome</keyword>
<dbReference type="CDD" id="cd19102">
    <property type="entry name" value="AKR_unchar"/>
    <property type="match status" value="1"/>
</dbReference>
<dbReference type="PANTHER" id="PTHR43364:SF4">
    <property type="entry name" value="NAD(P)-LINKED OXIDOREDUCTASE SUPERFAMILY PROTEIN"/>
    <property type="match status" value="1"/>
</dbReference>
<dbReference type="PROSITE" id="PS00062">
    <property type="entry name" value="ALDOKETO_REDUCTASE_2"/>
    <property type="match status" value="1"/>
</dbReference>
<protein>
    <submittedName>
        <fullName evidence="3">Aldo/keto reductase</fullName>
    </submittedName>
</protein>
<dbReference type="Gene3D" id="3.20.20.100">
    <property type="entry name" value="NADP-dependent oxidoreductase domain"/>
    <property type="match status" value="1"/>
</dbReference>
<dbReference type="InterPro" id="IPR020471">
    <property type="entry name" value="AKR"/>
</dbReference>
<dbReference type="Pfam" id="PF00248">
    <property type="entry name" value="Aldo_ket_red"/>
    <property type="match status" value="1"/>
</dbReference>
<dbReference type="RefSeq" id="WP_054920777.1">
    <property type="nucleotide sequence ID" value="NZ_JACFYJ010000019.1"/>
</dbReference>
<accession>A0ABU8IRQ8</accession>
<dbReference type="InterPro" id="IPR018170">
    <property type="entry name" value="Aldo/ket_reductase_CS"/>
</dbReference>
<name>A0ABU8IRQ8_9BURK</name>